<accession>A0ACC0ZZ51</accession>
<proteinExistence type="predicted"/>
<dbReference type="Proteomes" id="UP001164250">
    <property type="component" value="Chromosome 13"/>
</dbReference>
<protein>
    <submittedName>
        <fullName evidence="1">Uncharacterized protein</fullName>
    </submittedName>
</protein>
<gene>
    <name evidence="1" type="ORF">Patl1_23983</name>
</gene>
<keyword evidence="2" id="KW-1185">Reference proteome</keyword>
<sequence length="32" mass="3608">MMENFGGAENNAADQNFVLVKNIRLSGEEFYV</sequence>
<evidence type="ECO:0000313" key="1">
    <source>
        <dbReference type="EMBL" id="KAJ0079446.1"/>
    </source>
</evidence>
<organism evidence="1 2">
    <name type="scientific">Pistacia atlantica</name>
    <dbReference type="NCBI Taxonomy" id="434234"/>
    <lineage>
        <taxon>Eukaryota</taxon>
        <taxon>Viridiplantae</taxon>
        <taxon>Streptophyta</taxon>
        <taxon>Embryophyta</taxon>
        <taxon>Tracheophyta</taxon>
        <taxon>Spermatophyta</taxon>
        <taxon>Magnoliopsida</taxon>
        <taxon>eudicotyledons</taxon>
        <taxon>Gunneridae</taxon>
        <taxon>Pentapetalae</taxon>
        <taxon>rosids</taxon>
        <taxon>malvids</taxon>
        <taxon>Sapindales</taxon>
        <taxon>Anacardiaceae</taxon>
        <taxon>Pistacia</taxon>
    </lineage>
</organism>
<dbReference type="EMBL" id="CM047909">
    <property type="protein sequence ID" value="KAJ0079446.1"/>
    <property type="molecule type" value="Genomic_DNA"/>
</dbReference>
<comment type="caution">
    <text evidence="1">The sequence shown here is derived from an EMBL/GenBank/DDBJ whole genome shotgun (WGS) entry which is preliminary data.</text>
</comment>
<evidence type="ECO:0000313" key="2">
    <source>
        <dbReference type="Proteomes" id="UP001164250"/>
    </source>
</evidence>
<name>A0ACC0ZZ51_9ROSI</name>
<reference evidence="2" key="1">
    <citation type="journal article" date="2023" name="G3 (Bethesda)">
        <title>Genome assembly and association tests identify interacting loci associated with vigor, precocity, and sex in interspecific pistachio rootstocks.</title>
        <authorList>
            <person name="Palmer W."/>
            <person name="Jacygrad E."/>
            <person name="Sagayaradj S."/>
            <person name="Cavanaugh K."/>
            <person name="Han R."/>
            <person name="Bertier L."/>
            <person name="Beede B."/>
            <person name="Kafkas S."/>
            <person name="Golino D."/>
            <person name="Preece J."/>
            <person name="Michelmore R."/>
        </authorList>
    </citation>
    <scope>NUCLEOTIDE SEQUENCE [LARGE SCALE GENOMIC DNA]</scope>
</reference>